<accession>A0A418WXA4</accession>
<dbReference type="RefSeq" id="WP_119736012.1">
    <property type="nucleotide sequence ID" value="NZ_QYUN01000002.1"/>
</dbReference>
<gene>
    <name evidence="2" type="ORF">D3870_01255</name>
</gene>
<dbReference type="Proteomes" id="UP000285190">
    <property type="component" value="Unassembled WGS sequence"/>
</dbReference>
<evidence type="ECO:0000256" key="1">
    <source>
        <dbReference type="SAM" id="SignalP"/>
    </source>
</evidence>
<feature type="chain" id="PRO_5018979699" description="DUF3313 domain-containing protein" evidence="1">
    <location>
        <begin position="19"/>
        <end position="220"/>
    </location>
</feature>
<comment type="caution">
    <text evidence="2">The sequence shown here is derived from an EMBL/GenBank/DDBJ whole genome shotgun (WGS) entry which is preliminary data.</text>
</comment>
<protein>
    <recommendedName>
        <fullName evidence="4">DUF3313 domain-containing protein</fullName>
    </recommendedName>
</protein>
<evidence type="ECO:0000313" key="3">
    <source>
        <dbReference type="Proteomes" id="UP000285190"/>
    </source>
</evidence>
<evidence type="ECO:0000313" key="2">
    <source>
        <dbReference type="EMBL" id="RJG04832.1"/>
    </source>
</evidence>
<feature type="signal peptide" evidence="1">
    <location>
        <begin position="1"/>
        <end position="18"/>
    </location>
</feature>
<proteinExistence type="predicted"/>
<keyword evidence="1" id="KW-0732">Signal</keyword>
<organism evidence="2 3">
    <name type="scientific">Noviherbaspirillum cavernae</name>
    <dbReference type="NCBI Taxonomy" id="2320862"/>
    <lineage>
        <taxon>Bacteria</taxon>
        <taxon>Pseudomonadati</taxon>
        <taxon>Pseudomonadota</taxon>
        <taxon>Betaproteobacteria</taxon>
        <taxon>Burkholderiales</taxon>
        <taxon>Oxalobacteraceae</taxon>
        <taxon>Noviherbaspirillum</taxon>
    </lineage>
</organism>
<evidence type="ECO:0008006" key="4">
    <source>
        <dbReference type="Google" id="ProtNLM"/>
    </source>
</evidence>
<sequence>MKMLRTFAILLACLTINACTTVNTPPGKFALSEYEGNQLQKVSLQYVSLTKNDFKDEAVRSFLSSKEFDTFGEHLIPVVSSKLAERGIDVLSQQIETISTPDQSISSSATPNKKRAKADPPMIVSILVPNLNWTGPQILRIHAKSAGTFRNQGKGFVIFQVSLSDSVNEDNGKPLRVNVWSATISVDVPSFYRFDKSRAEFFADSLIQKLEENHLLHKRK</sequence>
<keyword evidence="3" id="KW-1185">Reference proteome</keyword>
<dbReference type="AlphaFoldDB" id="A0A418WXA4"/>
<dbReference type="EMBL" id="QYUN01000002">
    <property type="protein sequence ID" value="RJG04832.1"/>
    <property type="molecule type" value="Genomic_DNA"/>
</dbReference>
<name>A0A418WXA4_9BURK</name>
<reference evidence="2 3" key="1">
    <citation type="submission" date="2018-09" db="EMBL/GenBank/DDBJ databases">
        <authorList>
            <person name="Zhu H."/>
        </authorList>
    </citation>
    <scope>NUCLEOTIDE SEQUENCE [LARGE SCALE GENOMIC DNA]</scope>
    <source>
        <strain evidence="2 3">K2R10-39</strain>
    </source>
</reference>